<organism evidence="1">
    <name type="scientific">Streptomyces sp. R11</name>
    <dbReference type="NCBI Taxonomy" id="3238625"/>
    <lineage>
        <taxon>Bacteria</taxon>
        <taxon>Bacillati</taxon>
        <taxon>Actinomycetota</taxon>
        <taxon>Actinomycetes</taxon>
        <taxon>Kitasatosporales</taxon>
        <taxon>Streptomycetaceae</taxon>
        <taxon>Streptomyces</taxon>
    </lineage>
</organism>
<name>A0AB39N0P8_9ACTN</name>
<dbReference type="AlphaFoldDB" id="A0AB39N0P8"/>
<gene>
    <name evidence="1" type="ORF">AB5J55_22190</name>
</gene>
<evidence type="ECO:0008006" key="2">
    <source>
        <dbReference type="Google" id="ProtNLM"/>
    </source>
</evidence>
<protein>
    <recommendedName>
        <fullName evidence="2">TetR family transcriptional regulator</fullName>
    </recommendedName>
</protein>
<proteinExistence type="predicted"/>
<dbReference type="EMBL" id="CP163432">
    <property type="protein sequence ID" value="XDQ12160.1"/>
    <property type="molecule type" value="Genomic_DNA"/>
</dbReference>
<reference evidence="1" key="1">
    <citation type="submission" date="2024-07" db="EMBL/GenBank/DDBJ databases">
        <authorList>
            <person name="Yu S.T."/>
        </authorList>
    </citation>
    <scope>NUCLEOTIDE SEQUENCE</scope>
    <source>
        <strain evidence="1">R11</strain>
    </source>
</reference>
<dbReference type="RefSeq" id="WP_369272347.1">
    <property type="nucleotide sequence ID" value="NZ_CP163432.1"/>
</dbReference>
<accession>A0AB39N0P8</accession>
<evidence type="ECO:0000313" key="1">
    <source>
        <dbReference type="EMBL" id="XDQ12160.1"/>
    </source>
</evidence>
<sequence>MGLAAREVLAWIETINDQIARNPQSVLPRRLAPLLVRTTLGNPWLRWLQSDDSAMRQLLHRPADQERFAEATTSALGNAVLTILRDHGIVRDDLPLPRQMYALHAVLVGFVTVMNNADAADPLSIDDPETALADTVQLLLERPRDPAARDVAKAAEAVRARFTEIHDNLLGLVATGAAGTR</sequence>